<dbReference type="Proteomes" id="UP000294664">
    <property type="component" value="Unassembled WGS sequence"/>
</dbReference>
<evidence type="ECO:0000313" key="4">
    <source>
        <dbReference type="Proteomes" id="UP000294664"/>
    </source>
</evidence>
<protein>
    <submittedName>
        <fullName evidence="3">Putative peptidoglycan binding protein</fullName>
    </submittedName>
</protein>
<keyword evidence="1" id="KW-0812">Transmembrane</keyword>
<keyword evidence="1" id="KW-0472">Membrane</keyword>
<dbReference type="InterPro" id="IPR036366">
    <property type="entry name" value="PGBDSf"/>
</dbReference>
<keyword evidence="4" id="KW-1185">Reference proteome</keyword>
<dbReference type="OrthoDB" id="9816507at2"/>
<dbReference type="AlphaFoldDB" id="A0A4R3LU83"/>
<dbReference type="InterPro" id="IPR002477">
    <property type="entry name" value="Peptidoglycan-bd-like"/>
</dbReference>
<dbReference type="SUPFAM" id="SSF47090">
    <property type="entry name" value="PGBD-like"/>
    <property type="match status" value="2"/>
</dbReference>
<organism evidence="3 4">
    <name type="scientific">Aquabacter spiritensis</name>
    <dbReference type="NCBI Taxonomy" id="933073"/>
    <lineage>
        <taxon>Bacteria</taxon>
        <taxon>Pseudomonadati</taxon>
        <taxon>Pseudomonadota</taxon>
        <taxon>Alphaproteobacteria</taxon>
        <taxon>Hyphomicrobiales</taxon>
        <taxon>Xanthobacteraceae</taxon>
        <taxon>Aquabacter</taxon>
    </lineage>
</organism>
<evidence type="ECO:0000259" key="2">
    <source>
        <dbReference type="Pfam" id="PF01471"/>
    </source>
</evidence>
<reference evidence="3 4" key="1">
    <citation type="submission" date="2019-03" db="EMBL/GenBank/DDBJ databases">
        <title>Genomic Encyclopedia of Type Strains, Phase IV (KMG-IV): sequencing the most valuable type-strain genomes for metagenomic binning, comparative biology and taxonomic classification.</title>
        <authorList>
            <person name="Goeker M."/>
        </authorList>
    </citation>
    <scope>NUCLEOTIDE SEQUENCE [LARGE SCALE GENOMIC DNA]</scope>
    <source>
        <strain evidence="3 4">DSM 9035</strain>
    </source>
</reference>
<name>A0A4R3LU83_9HYPH</name>
<dbReference type="Gene3D" id="1.10.101.10">
    <property type="entry name" value="PGBD-like superfamily/PGBD"/>
    <property type="match status" value="2"/>
</dbReference>
<accession>A0A4R3LU83</accession>
<feature type="domain" description="Peptidoglycan binding-like" evidence="2">
    <location>
        <begin position="139"/>
        <end position="193"/>
    </location>
</feature>
<evidence type="ECO:0000313" key="3">
    <source>
        <dbReference type="EMBL" id="TCT03546.1"/>
    </source>
</evidence>
<dbReference type="InterPro" id="IPR036365">
    <property type="entry name" value="PGBD-like_sf"/>
</dbReference>
<evidence type="ECO:0000256" key="1">
    <source>
        <dbReference type="SAM" id="Phobius"/>
    </source>
</evidence>
<feature type="transmembrane region" description="Helical" evidence="1">
    <location>
        <begin position="30"/>
        <end position="50"/>
    </location>
</feature>
<gene>
    <name evidence="3" type="ORF">EDC64_10996</name>
</gene>
<sequence>MTYDYDGRLVVHDEPVESPAGRTVMRIADAFAGAVALAAAAAVLINIFVFQAGTVRRPDGATTSISVESKPRAVAAPVPNLPAMVFAPNAIGGTPPASAPPSKPVPPPAVLPAATPPDALMPPAALPPAGVLGQKSPSPLVADIQRELARRGLYDGVIDGLSGPRTEAAIRAFEQAARLRIAGEPTEAVLAQLRRAPALAAVNPPAGLPGAPPAATQAVSAPPQQPALSPAAAAARAMLPPAAIPGDASVTGSVRPPGDVQASARILSVQKALARLGYGPLRLDGQPGTETRLAIQRFERDRNLPPNGEITDRLVRELAAVSGAPLD</sequence>
<dbReference type="Pfam" id="PF01471">
    <property type="entry name" value="PG_binding_1"/>
    <property type="match status" value="2"/>
</dbReference>
<dbReference type="RefSeq" id="WP_132032602.1">
    <property type="nucleotide sequence ID" value="NZ_SMAI01000009.1"/>
</dbReference>
<feature type="domain" description="Peptidoglycan binding-like" evidence="2">
    <location>
        <begin position="266"/>
        <end position="315"/>
    </location>
</feature>
<comment type="caution">
    <text evidence="3">The sequence shown here is derived from an EMBL/GenBank/DDBJ whole genome shotgun (WGS) entry which is preliminary data.</text>
</comment>
<proteinExistence type="predicted"/>
<keyword evidence="1" id="KW-1133">Transmembrane helix</keyword>
<dbReference type="EMBL" id="SMAI01000009">
    <property type="protein sequence ID" value="TCT03546.1"/>
    <property type="molecule type" value="Genomic_DNA"/>
</dbReference>